<dbReference type="RefSeq" id="WP_120102172.1">
    <property type="nucleotide sequence ID" value="NZ_QKNY01000007.1"/>
</dbReference>
<protein>
    <recommendedName>
        <fullName evidence="5">Spermidine/putrescine transport system substrate-binding protein</fullName>
    </recommendedName>
</protein>
<sequence length="371" mass="40511">MSDNEGRSTTPPNRRGVSRRTMLGTVGGSVAAVAGCLGGSSSSTEDSLTVSVYGGAYGNVFEETVAAAYEEETGTTVNVSKAWSNRVSKLRSASQGNGGPPYDIIGLSGFNYLTARNEDLLTPVRYENVPNAEKVWPFFREYRSDEYGVPGEGGVLGIVYKEDSPHATTWSEFMEVDAPAGMNGGYWKNPLLIAALLTDEADGVEEIYDPSMHDAMFTTLEALAQNIATWYRGGADVWSALSGGTIDYGAFYYASGLAGIDNRPDSNYQMVLPETSPGYFTNFCVTNTKKRDEAERFLDFMLRTDIQTAWNQNGYYVPANKEVAGNYAERLQGVYPETNAEMESFFVIGNAEELSPYQSDLSDRFTEITTA</sequence>
<evidence type="ECO:0000313" key="3">
    <source>
        <dbReference type="EMBL" id="RJX43630.1"/>
    </source>
</evidence>
<dbReference type="OrthoDB" id="346372at2157"/>
<dbReference type="SUPFAM" id="SSF53850">
    <property type="entry name" value="Periplasmic binding protein-like II"/>
    <property type="match status" value="1"/>
</dbReference>
<dbReference type="PANTHER" id="PTHR30006">
    <property type="entry name" value="THIAMINE-BINDING PERIPLASMIC PROTEIN-RELATED"/>
    <property type="match status" value="1"/>
</dbReference>
<dbReference type="InterPro" id="IPR006059">
    <property type="entry name" value="SBP"/>
</dbReference>
<dbReference type="Pfam" id="PF13416">
    <property type="entry name" value="SBP_bac_8"/>
    <property type="match status" value="1"/>
</dbReference>
<gene>
    <name evidence="3" type="ORF">DM826_05100</name>
</gene>
<evidence type="ECO:0000256" key="2">
    <source>
        <dbReference type="SAM" id="MobiDB-lite"/>
    </source>
</evidence>
<dbReference type="EMBL" id="QKNY01000007">
    <property type="protein sequence ID" value="RJX43630.1"/>
    <property type="molecule type" value="Genomic_DNA"/>
</dbReference>
<proteinExistence type="predicted"/>
<organism evidence="3 4">
    <name type="scientific">Halonotius aquaticus</name>
    <dbReference type="NCBI Taxonomy" id="2216978"/>
    <lineage>
        <taxon>Archaea</taxon>
        <taxon>Methanobacteriati</taxon>
        <taxon>Methanobacteriota</taxon>
        <taxon>Stenosarchaea group</taxon>
        <taxon>Halobacteria</taxon>
        <taxon>Halobacteriales</taxon>
        <taxon>Haloferacaceae</taxon>
        <taxon>Halonotius</taxon>
    </lineage>
</organism>
<evidence type="ECO:0000256" key="1">
    <source>
        <dbReference type="ARBA" id="ARBA00022729"/>
    </source>
</evidence>
<keyword evidence="4" id="KW-1185">Reference proteome</keyword>
<evidence type="ECO:0008006" key="5">
    <source>
        <dbReference type="Google" id="ProtNLM"/>
    </source>
</evidence>
<reference evidence="3 4" key="1">
    <citation type="submission" date="2018-06" db="EMBL/GenBank/DDBJ databases">
        <title>Halonotius sp. F13-13 a new haloarchaeeon isolated from a solar saltern from Isla Cristina, Huelva, Spain.</title>
        <authorList>
            <person name="Duran-Viseras A."/>
            <person name="Sanchez-Porro C."/>
            <person name="Ventosa A."/>
        </authorList>
    </citation>
    <scope>NUCLEOTIDE SEQUENCE [LARGE SCALE GENOMIC DNA]</scope>
    <source>
        <strain evidence="3 4">F13-13</strain>
    </source>
</reference>
<name>A0A3A6PZC4_9EURY</name>
<dbReference type="AlphaFoldDB" id="A0A3A6PZC4"/>
<accession>A0A3A6PZC4</accession>
<evidence type="ECO:0000313" key="4">
    <source>
        <dbReference type="Proteomes" id="UP000276588"/>
    </source>
</evidence>
<feature type="region of interest" description="Disordered" evidence="2">
    <location>
        <begin position="1"/>
        <end position="20"/>
    </location>
</feature>
<dbReference type="PANTHER" id="PTHR30006:SF2">
    <property type="entry name" value="ABC TRANSPORTER SUBSTRATE-BINDING PROTEIN"/>
    <property type="match status" value="1"/>
</dbReference>
<dbReference type="Proteomes" id="UP000276588">
    <property type="component" value="Unassembled WGS sequence"/>
</dbReference>
<keyword evidence="1" id="KW-0732">Signal</keyword>
<comment type="caution">
    <text evidence="3">The sequence shown here is derived from an EMBL/GenBank/DDBJ whole genome shotgun (WGS) entry which is preliminary data.</text>
</comment>
<dbReference type="Gene3D" id="3.40.190.10">
    <property type="entry name" value="Periplasmic binding protein-like II"/>
    <property type="match status" value="2"/>
</dbReference>